<name>A0A7V0LUI6_UNCW3</name>
<dbReference type="InterPro" id="IPR038726">
    <property type="entry name" value="PDDEXK_AddAB-type"/>
</dbReference>
<reference evidence="2" key="1">
    <citation type="journal article" date="2020" name="mSystems">
        <title>Genome- and Community-Level Interaction Insights into Carbon Utilization and Element Cycling Functions of Hydrothermarchaeota in Hydrothermal Sediment.</title>
        <authorList>
            <person name="Zhou Z."/>
            <person name="Liu Y."/>
            <person name="Xu W."/>
            <person name="Pan J."/>
            <person name="Luo Z.H."/>
            <person name="Li M."/>
        </authorList>
    </citation>
    <scope>NUCLEOTIDE SEQUENCE [LARGE SCALE GENOMIC DNA]</scope>
    <source>
        <strain evidence="2">HyVt-28</strain>
    </source>
</reference>
<accession>A0A7V0LUI6</accession>
<feature type="domain" description="PD-(D/E)XK endonuclease-like" evidence="1">
    <location>
        <begin position="257"/>
        <end position="531"/>
    </location>
</feature>
<organism evidence="2">
    <name type="scientific">candidate division WOR-3 bacterium</name>
    <dbReference type="NCBI Taxonomy" id="2052148"/>
    <lineage>
        <taxon>Bacteria</taxon>
        <taxon>Bacteria division WOR-3</taxon>
    </lineage>
</organism>
<evidence type="ECO:0000259" key="1">
    <source>
        <dbReference type="Pfam" id="PF12705"/>
    </source>
</evidence>
<dbReference type="SUPFAM" id="SSF52540">
    <property type="entry name" value="P-loop containing nucleoside triphosphate hydrolases"/>
    <property type="match status" value="1"/>
</dbReference>
<gene>
    <name evidence="2" type="ORF">ENH14_01930</name>
</gene>
<proteinExistence type="predicted"/>
<dbReference type="InterPro" id="IPR011335">
    <property type="entry name" value="Restrct_endonuc-II-like"/>
</dbReference>
<dbReference type="Proteomes" id="UP000886381">
    <property type="component" value="Unassembled WGS sequence"/>
</dbReference>
<dbReference type="Pfam" id="PF12705">
    <property type="entry name" value="PDDEXK_1"/>
    <property type="match status" value="1"/>
</dbReference>
<dbReference type="AlphaFoldDB" id="A0A7V0LUI6"/>
<dbReference type="EMBL" id="DRDR01000084">
    <property type="protein sequence ID" value="HDL60194.1"/>
    <property type="molecule type" value="Genomic_DNA"/>
</dbReference>
<protein>
    <submittedName>
        <fullName evidence="2">PD-(D/E)XK nuclease family protein</fullName>
    </submittedName>
</protein>
<comment type="caution">
    <text evidence="2">The sequence shown here is derived from an EMBL/GenBank/DDBJ whole genome shotgun (WGS) entry which is preliminary data.</text>
</comment>
<dbReference type="InterPro" id="IPR011604">
    <property type="entry name" value="PDDEXK-like_dom_sf"/>
</dbReference>
<dbReference type="SUPFAM" id="SSF52980">
    <property type="entry name" value="Restriction endonuclease-like"/>
    <property type="match status" value="1"/>
</dbReference>
<dbReference type="Gene3D" id="3.90.320.10">
    <property type="match status" value="1"/>
</dbReference>
<evidence type="ECO:0000313" key="2">
    <source>
        <dbReference type="EMBL" id="HDL60194.1"/>
    </source>
</evidence>
<dbReference type="InterPro" id="IPR027417">
    <property type="entry name" value="P-loop_NTPase"/>
</dbReference>
<dbReference type="Gene3D" id="3.40.50.300">
    <property type="entry name" value="P-loop containing nucleotide triphosphate hydrolases"/>
    <property type="match status" value="1"/>
</dbReference>
<sequence>MESFQRKICPLYPEITEQELKEHLKKIHRETLKKFEVITNVCDFCKKLLDLISFISRESPANLHPFSGEFFRRTLESIHDLASSGFGEEKFENVRSYFILIRNYLRTVSVPFEGTPLNGLQVLGFLETRNLKFENVYFLDLNEGILPNVSKEDTILPSLLRQHLKLPDYRDREKIAEYYFYTLTRGAKKVHLFYVENAQREKSRFIERLIWEIQKEKKTLKEPAPRDIIFRVNFACREVTEIQKDQDITEFLKKVPYSPTMLDTYLRCPLRFYYTYVIGLGEKEGISEEIESREIGRLVHEILELFFADKLGRKLVIERDDRERMDTVVEKVFEEHYPGVKEARVIIIKRTIKKRMRELLDYYKKSQEDIVILHLEKEYTGYMETNDGTRVALSGRVDRVERRGDTIYIIDYKTGSSVGTPNPDFKDSPREEWYKKLKSVQLPLYINLYMQNHQNAKIEKLNSSLLLLREKDFKEEPLFYEEDESKKKIAMDLYMKAVKTLIEEILDSSIPFTSTVNPKEHCQNCPFKIICGKQWIRRSKW</sequence>